<comment type="caution">
    <text evidence="2">The sequence shown here is derived from an EMBL/GenBank/DDBJ whole genome shotgun (WGS) entry which is preliminary data.</text>
</comment>
<protein>
    <recommendedName>
        <fullName evidence="1">YgjP-like metallopeptidase domain-containing protein</fullName>
    </recommendedName>
</protein>
<reference evidence="3" key="1">
    <citation type="submission" date="2017-09" db="EMBL/GenBank/DDBJ databases">
        <title>Depth-based differentiation of microbial function through sediment-hosted aquifers and enrichment of novel symbionts in the deep terrestrial subsurface.</title>
        <authorList>
            <person name="Probst A.J."/>
            <person name="Ladd B."/>
            <person name="Jarett J.K."/>
            <person name="Geller-Mcgrath D.E."/>
            <person name="Sieber C.M.K."/>
            <person name="Emerson J.B."/>
            <person name="Anantharaman K."/>
            <person name="Thomas B.C."/>
            <person name="Malmstrom R."/>
            <person name="Stieglmeier M."/>
            <person name="Klingl A."/>
            <person name="Woyke T."/>
            <person name="Ryan C.M."/>
            <person name="Banfield J.F."/>
        </authorList>
    </citation>
    <scope>NUCLEOTIDE SEQUENCE [LARGE SCALE GENOMIC DNA]</scope>
</reference>
<name>A0A2M8LB12_9BACT</name>
<dbReference type="Proteomes" id="UP000230959">
    <property type="component" value="Unassembled WGS sequence"/>
</dbReference>
<feature type="domain" description="YgjP-like metallopeptidase" evidence="1">
    <location>
        <begin position="79"/>
        <end position="175"/>
    </location>
</feature>
<evidence type="ECO:0000313" key="3">
    <source>
        <dbReference type="Proteomes" id="UP000230959"/>
    </source>
</evidence>
<proteinExistence type="predicted"/>
<sequence>MGGNISCVIKRSKRAKKLRLAVYADGRVVLTSPERVSSGALYDFLQNKKSWILSKLELFRKAKETSVLKFGKGDYSKHKNEALKLILSRIDFFNNICKVRINKISVRNQKTRWGSCSRRRNLSFNYKILFLPPMLRDYVIAHEMCHLKQFNHSKDFWRLVADCLPNYMEARKELRGKYLLT</sequence>
<dbReference type="Pfam" id="PF01863">
    <property type="entry name" value="YgjP-like"/>
    <property type="match status" value="2"/>
</dbReference>
<gene>
    <name evidence="2" type="ORF">COV02_00595</name>
</gene>
<organism evidence="2 3">
    <name type="scientific">Candidatus Terrybacteria bacterium CG10_big_fil_rev_8_21_14_0_10_41_10</name>
    <dbReference type="NCBI Taxonomy" id="1975026"/>
    <lineage>
        <taxon>Bacteria</taxon>
        <taxon>Candidatus Terryibacteriota</taxon>
    </lineage>
</organism>
<dbReference type="InterPro" id="IPR053136">
    <property type="entry name" value="UTP_pyrophosphatase-like"/>
</dbReference>
<evidence type="ECO:0000259" key="1">
    <source>
        <dbReference type="Pfam" id="PF01863"/>
    </source>
</evidence>
<evidence type="ECO:0000313" key="2">
    <source>
        <dbReference type="EMBL" id="PJE73788.1"/>
    </source>
</evidence>
<dbReference type="PANTHER" id="PTHR30399">
    <property type="entry name" value="UNCHARACTERIZED PROTEIN YGJP"/>
    <property type="match status" value="1"/>
</dbReference>
<dbReference type="InterPro" id="IPR002725">
    <property type="entry name" value="YgjP-like_metallopeptidase"/>
</dbReference>
<feature type="domain" description="YgjP-like metallopeptidase" evidence="1">
    <location>
        <begin position="16"/>
        <end position="67"/>
    </location>
</feature>
<accession>A0A2M8LB12</accession>
<dbReference type="PANTHER" id="PTHR30399:SF1">
    <property type="entry name" value="UTP PYROPHOSPHATASE"/>
    <property type="match status" value="1"/>
</dbReference>
<dbReference type="Gene3D" id="3.30.2010.10">
    <property type="entry name" value="Metalloproteases ('zincins'), catalytic domain"/>
    <property type="match status" value="1"/>
</dbReference>
<dbReference type="AlphaFoldDB" id="A0A2M8LB12"/>
<dbReference type="EMBL" id="PFER01000012">
    <property type="protein sequence ID" value="PJE73788.1"/>
    <property type="molecule type" value="Genomic_DNA"/>
</dbReference>
<dbReference type="CDD" id="cd07344">
    <property type="entry name" value="M48_yhfN_like"/>
    <property type="match status" value="1"/>
</dbReference>